<dbReference type="InterPro" id="IPR011009">
    <property type="entry name" value="Kinase-like_dom_sf"/>
</dbReference>
<dbReference type="PRINTS" id="PR00109">
    <property type="entry name" value="TYRKINASE"/>
</dbReference>
<sequence>MAQLAFVYAMAKPRENREKVTIKEPVHDPKVTIKEAADDVTVGLGKVNVGGGRGFPHRFFSGNKTKTIPLGVHFTGPEKIQDAAELEKAEQKAKSRSLESSPEKDIPPARMKDDGGSAGNAGSHWLRKQKSIGTLMPRTNSMELPPSSKIKKVKFPDMKKSASWAHFVEVSQVEAPHLDMEVPEQYVCDMSALFLGQKFASGNHSRLYQGVYNDQDVAVKLLRLDNCEDAAIATRLERQFMQEMHCLSQLHHPNIVKFVAASWKPPVCCLIMEYVPGGSLRAFLRKLEKGSMPMKTILSMALDVALGMEYLHSQGVVHRDLKSENLVLTEDLHIKLTDFGVGCLETECDQRSADTGTYRWMAPEMISHKHYSKKVDVYSFGIVLWELVTGLLPFQNMTPVQVAYAVVNKNLRPTIPEDCPSSLRYLMEDCWLADPERRPNFYQIVQILEDLDKSWTEEPYHQQYAKSILFG</sequence>
<dbReference type="AlphaFoldDB" id="A0A8T0GIP0"/>
<comment type="caution">
    <text evidence="3">The sequence shown here is derived from an EMBL/GenBank/DDBJ whole genome shotgun (WGS) entry which is preliminary data.</text>
</comment>
<dbReference type="PROSITE" id="PS00108">
    <property type="entry name" value="PROTEIN_KINASE_ST"/>
    <property type="match status" value="1"/>
</dbReference>
<name>A0A8T0GIP0_CERPU</name>
<dbReference type="GO" id="GO:0005524">
    <property type="term" value="F:ATP binding"/>
    <property type="evidence" value="ECO:0007669"/>
    <property type="project" value="InterPro"/>
</dbReference>
<dbReference type="SUPFAM" id="SSF56112">
    <property type="entry name" value="Protein kinase-like (PK-like)"/>
    <property type="match status" value="1"/>
</dbReference>
<dbReference type="EMBL" id="CM026432">
    <property type="protein sequence ID" value="KAG0557002.1"/>
    <property type="molecule type" value="Genomic_DNA"/>
</dbReference>
<dbReference type="Gene3D" id="1.10.510.10">
    <property type="entry name" value="Transferase(Phosphotransferase) domain 1"/>
    <property type="match status" value="1"/>
</dbReference>
<dbReference type="SMART" id="SM00220">
    <property type="entry name" value="S_TKc"/>
    <property type="match status" value="1"/>
</dbReference>
<dbReference type="InterPro" id="IPR051681">
    <property type="entry name" value="Ser/Thr_Kinases-Pseudokinases"/>
</dbReference>
<dbReference type="InterPro" id="IPR001245">
    <property type="entry name" value="Ser-Thr/Tyr_kinase_cat_dom"/>
</dbReference>
<reference evidence="3 4" key="1">
    <citation type="submission" date="2020-06" db="EMBL/GenBank/DDBJ databases">
        <title>WGS assembly of Ceratodon purpureus strain R40.</title>
        <authorList>
            <person name="Carey S.B."/>
            <person name="Jenkins J."/>
            <person name="Shu S."/>
            <person name="Lovell J.T."/>
            <person name="Sreedasyam A."/>
            <person name="Maumus F."/>
            <person name="Tiley G.P."/>
            <person name="Fernandez-Pozo N."/>
            <person name="Barry K."/>
            <person name="Chen C."/>
            <person name="Wang M."/>
            <person name="Lipzen A."/>
            <person name="Daum C."/>
            <person name="Saski C.A."/>
            <person name="Payton A.C."/>
            <person name="Mcbreen J.C."/>
            <person name="Conrad R.E."/>
            <person name="Kollar L.M."/>
            <person name="Olsson S."/>
            <person name="Huttunen S."/>
            <person name="Landis J.B."/>
            <person name="Wickett N.J."/>
            <person name="Johnson M.G."/>
            <person name="Rensing S.A."/>
            <person name="Grimwood J."/>
            <person name="Schmutz J."/>
            <person name="Mcdaniel S.F."/>
        </authorList>
    </citation>
    <scope>NUCLEOTIDE SEQUENCE [LARGE SCALE GENOMIC DNA]</scope>
    <source>
        <strain evidence="3 4">R40</strain>
    </source>
</reference>
<organism evidence="3 4">
    <name type="scientific">Ceratodon purpureus</name>
    <name type="common">Fire moss</name>
    <name type="synonym">Dicranum purpureum</name>
    <dbReference type="NCBI Taxonomy" id="3225"/>
    <lineage>
        <taxon>Eukaryota</taxon>
        <taxon>Viridiplantae</taxon>
        <taxon>Streptophyta</taxon>
        <taxon>Embryophyta</taxon>
        <taxon>Bryophyta</taxon>
        <taxon>Bryophytina</taxon>
        <taxon>Bryopsida</taxon>
        <taxon>Dicranidae</taxon>
        <taxon>Pseudoditrichales</taxon>
        <taxon>Ditrichaceae</taxon>
        <taxon>Ceratodon</taxon>
    </lineage>
</organism>
<dbReference type="Proteomes" id="UP000822688">
    <property type="component" value="Chromosome 11"/>
</dbReference>
<dbReference type="InterPro" id="IPR000719">
    <property type="entry name" value="Prot_kinase_dom"/>
</dbReference>
<dbReference type="PANTHER" id="PTHR44329">
    <property type="entry name" value="SERINE/THREONINE-PROTEIN KINASE TNNI3K-RELATED"/>
    <property type="match status" value="1"/>
</dbReference>
<feature type="region of interest" description="Disordered" evidence="1">
    <location>
        <begin position="84"/>
        <end position="126"/>
    </location>
</feature>
<dbReference type="InterPro" id="IPR008271">
    <property type="entry name" value="Ser/Thr_kinase_AS"/>
</dbReference>
<evidence type="ECO:0000313" key="4">
    <source>
        <dbReference type="Proteomes" id="UP000822688"/>
    </source>
</evidence>
<feature type="compositionally biased region" description="Basic and acidic residues" evidence="1">
    <location>
        <begin position="84"/>
        <end position="115"/>
    </location>
</feature>
<dbReference type="PROSITE" id="PS50011">
    <property type="entry name" value="PROTEIN_KINASE_DOM"/>
    <property type="match status" value="1"/>
</dbReference>
<evidence type="ECO:0000259" key="2">
    <source>
        <dbReference type="PROSITE" id="PS50011"/>
    </source>
</evidence>
<dbReference type="CDD" id="cd13999">
    <property type="entry name" value="STKc_MAP3K-like"/>
    <property type="match status" value="1"/>
</dbReference>
<accession>A0A8T0GIP0</accession>
<evidence type="ECO:0000313" key="3">
    <source>
        <dbReference type="EMBL" id="KAG0557002.1"/>
    </source>
</evidence>
<proteinExistence type="predicted"/>
<dbReference type="OrthoDB" id="4062651at2759"/>
<gene>
    <name evidence="3" type="ORF">KC19_11G094400</name>
</gene>
<dbReference type="PANTHER" id="PTHR44329:SF277">
    <property type="entry name" value="SERINE_THREONINE-PROTEIN KINASE HT1-LIKE"/>
    <property type="match status" value="1"/>
</dbReference>
<dbReference type="Gene3D" id="3.30.200.20">
    <property type="entry name" value="Phosphorylase Kinase, domain 1"/>
    <property type="match status" value="1"/>
</dbReference>
<keyword evidence="4" id="KW-1185">Reference proteome</keyword>
<dbReference type="Pfam" id="PF07714">
    <property type="entry name" value="PK_Tyr_Ser-Thr"/>
    <property type="match status" value="1"/>
</dbReference>
<protein>
    <recommendedName>
        <fullName evidence="2">Protein kinase domain-containing protein</fullName>
    </recommendedName>
</protein>
<dbReference type="GO" id="GO:0004674">
    <property type="term" value="F:protein serine/threonine kinase activity"/>
    <property type="evidence" value="ECO:0007669"/>
    <property type="project" value="TreeGrafter"/>
</dbReference>
<evidence type="ECO:0000256" key="1">
    <source>
        <dbReference type="SAM" id="MobiDB-lite"/>
    </source>
</evidence>
<feature type="domain" description="Protein kinase" evidence="2">
    <location>
        <begin position="193"/>
        <end position="456"/>
    </location>
</feature>